<sequence length="111" mass="12074">MLNTGRHCHSLWPRPVAWACIWVACETICQLAVTEVGSPGRPSRWGEGARDKPGVHLPACLTVPGYLSVTALPINDSAPSLHKPAPEAMYSWRCMACVIKCLSISSWENSS</sequence>
<organism evidence="2 3">
    <name type="scientific">Cercophora scortea</name>
    <dbReference type="NCBI Taxonomy" id="314031"/>
    <lineage>
        <taxon>Eukaryota</taxon>
        <taxon>Fungi</taxon>
        <taxon>Dikarya</taxon>
        <taxon>Ascomycota</taxon>
        <taxon>Pezizomycotina</taxon>
        <taxon>Sordariomycetes</taxon>
        <taxon>Sordariomycetidae</taxon>
        <taxon>Sordariales</taxon>
        <taxon>Lasiosphaeriaceae</taxon>
        <taxon>Cercophora</taxon>
    </lineage>
</organism>
<name>A0AAE0I9L7_9PEZI</name>
<reference evidence="2" key="2">
    <citation type="submission" date="2023-06" db="EMBL/GenBank/DDBJ databases">
        <authorList>
            <consortium name="Lawrence Berkeley National Laboratory"/>
            <person name="Haridas S."/>
            <person name="Hensen N."/>
            <person name="Bonometti L."/>
            <person name="Westerberg I."/>
            <person name="Brannstrom I.O."/>
            <person name="Guillou S."/>
            <person name="Cros-Aarteil S."/>
            <person name="Calhoun S."/>
            <person name="Kuo A."/>
            <person name="Mondo S."/>
            <person name="Pangilinan J."/>
            <person name="Riley R."/>
            <person name="Labutti K."/>
            <person name="Andreopoulos B."/>
            <person name="Lipzen A."/>
            <person name="Chen C."/>
            <person name="Yanf M."/>
            <person name="Daum C."/>
            <person name="Ng V."/>
            <person name="Clum A."/>
            <person name="Steindorff A."/>
            <person name="Ohm R."/>
            <person name="Martin F."/>
            <person name="Silar P."/>
            <person name="Natvig D."/>
            <person name="Lalanne C."/>
            <person name="Gautier V."/>
            <person name="Ament-Velasquez S.L."/>
            <person name="Kruys A."/>
            <person name="Hutchinson M.I."/>
            <person name="Powell A.J."/>
            <person name="Barry K."/>
            <person name="Miller A.N."/>
            <person name="Grigoriev I.V."/>
            <person name="Debuchy R."/>
            <person name="Gladieux P."/>
            <person name="Thoren M.H."/>
            <person name="Johannesson H."/>
        </authorList>
    </citation>
    <scope>NUCLEOTIDE SEQUENCE</scope>
    <source>
        <strain evidence="2">SMH4131-1</strain>
    </source>
</reference>
<dbReference type="AlphaFoldDB" id="A0AAE0I9L7"/>
<protein>
    <recommendedName>
        <fullName evidence="4">Secreted protein</fullName>
    </recommendedName>
</protein>
<gene>
    <name evidence="2" type="ORF">B0T19DRAFT_255675</name>
</gene>
<reference evidence="2" key="1">
    <citation type="journal article" date="2023" name="Mol. Phylogenet. Evol.">
        <title>Genome-scale phylogeny and comparative genomics of the fungal order Sordariales.</title>
        <authorList>
            <person name="Hensen N."/>
            <person name="Bonometti L."/>
            <person name="Westerberg I."/>
            <person name="Brannstrom I.O."/>
            <person name="Guillou S."/>
            <person name="Cros-Aarteil S."/>
            <person name="Calhoun S."/>
            <person name="Haridas S."/>
            <person name="Kuo A."/>
            <person name="Mondo S."/>
            <person name="Pangilinan J."/>
            <person name="Riley R."/>
            <person name="LaButti K."/>
            <person name="Andreopoulos B."/>
            <person name="Lipzen A."/>
            <person name="Chen C."/>
            <person name="Yan M."/>
            <person name="Daum C."/>
            <person name="Ng V."/>
            <person name="Clum A."/>
            <person name="Steindorff A."/>
            <person name="Ohm R.A."/>
            <person name="Martin F."/>
            <person name="Silar P."/>
            <person name="Natvig D.O."/>
            <person name="Lalanne C."/>
            <person name="Gautier V."/>
            <person name="Ament-Velasquez S.L."/>
            <person name="Kruys A."/>
            <person name="Hutchinson M.I."/>
            <person name="Powell A.J."/>
            <person name="Barry K."/>
            <person name="Miller A.N."/>
            <person name="Grigoriev I.V."/>
            <person name="Debuchy R."/>
            <person name="Gladieux P."/>
            <person name="Hiltunen Thoren M."/>
            <person name="Johannesson H."/>
        </authorList>
    </citation>
    <scope>NUCLEOTIDE SEQUENCE</scope>
    <source>
        <strain evidence="2">SMH4131-1</strain>
    </source>
</reference>
<evidence type="ECO:0000313" key="3">
    <source>
        <dbReference type="Proteomes" id="UP001286456"/>
    </source>
</evidence>
<keyword evidence="3" id="KW-1185">Reference proteome</keyword>
<keyword evidence="1" id="KW-0732">Signal</keyword>
<evidence type="ECO:0008006" key="4">
    <source>
        <dbReference type="Google" id="ProtNLM"/>
    </source>
</evidence>
<proteinExistence type="predicted"/>
<comment type="caution">
    <text evidence="2">The sequence shown here is derived from an EMBL/GenBank/DDBJ whole genome shotgun (WGS) entry which is preliminary data.</text>
</comment>
<evidence type="ECO:0000256" key="1">
    <source>
        <dbReference type="SAM" id="SignalP"/>
    </source>
</evidence>
<feature type="chain" id="PRO_5042206729" description="Secreted protein" evidence="1">
    <location>
        <begin position="28"/>
        <end position="111"/>
    </location>
</feature>
<evidence type="ECO:0000313" key="2">
    <source>
        <dbReference type="EMBL" id="KAK3321025.1"/>
    </source>
</evidence>
<dbReference type="PROSITE" id="PS51257">
    <property type="entry name" value="PROKAR_LIPOPROTEIN"/>
    <property type="match status" value="1"/>
</dbReference>
<dbReference type="Proteomes" id="UP001286456">
    <property type="component" value="Unassembled WGS sequence"/>
</dbReference>
<accession>A0AAE0I9L7</accession>
<feature type="signal peptide" evidence="1">
    <location>
        <begin position="1"/>
        <end position="27"/>
    </location>
</feature>
<dbReference type="EMBL" id="JAUEPO010000005">
    <property type="protein sequence ID" value="KAK3321025.1"/>
    <property type="molecule type" value="Genomic_DNA"/>
</dbReference>